<reference evidence="11" key="1">
    <citation type="submission" date="2014-03" db="EMBL/GenBank/DDBJ databases">
        <authorList>
            <person name="Aksoy S."/>
            <person name="Warren W."/>
            <person name="Wilson R.K."/>
        </authorList>
    </citation>
    <scope>NUCLEOTIDE SEQUENCE [LARGE SCALE GENOMIC DNA]</scope>
    <source>
        <strain evidence="11">IAEA</strain>
    </source>
</reference>
<accession>A0A1A9WCV0</accession>
<evidence type="ECO:0000313" key="11">
    <source>
        <dbReference type="Proteomes" id="UP000091820"/>
    </source>
</evidence>
<evidence type="ECO:0000256" key="3">
    <source>
        <dbReference type="ARBA" id="ARBA00022490"/>
    </source>
</evidence>
<sequence length="368" mass="42559">MTSLHSLETSTKGHKFEGLLLRHELTECSVINYFVYRYREPPPPEPYKNVMYDRRVVKGPNYGVNSLLVEYEPLDKFVEAKRRLTLRKNLTCHKNLRNVLGTPPPVHGRRHEIMQTDQYLEELISRPPVYDAETQTDLFLEKPTEPLYTPSKIGVDVGTEIGEGELFHFDAEAQPIIEVMIDGIIEMTMLELAHEHEIETIRKRQDELLTQREAKLAELRRLEDEEVCLTAEKERHRRQDTIAKPLEDEIQKEVIAAKILQGHIASILPEILDHFEPATDATRRQQLICSLCPWLATGVSEEIEQIIDCRETLKNLIKEIVKQRAEIYVGHREEEAKIEVSYAGAREECEMELHIEKPETDPGCPPKT</sequence>
<dbReference type="PANTHER" id="PTHR21648">
    <property type="entry name" value="FLAGELLAR RADIAL SPOKE PROTEIN 3"/>
    <property type="match status" value="1"/>
</dbReference>
<keyword evidence="6" id="KW-0969">Cilium</keyword>
<dbReference type="PANTHER" id="PTHR21648:SF0">
    <property type="entry name" value="RADIAL SPOKE HEAD PROTEIN 3 HOMOLOG"/>
    <property type="match status" value="1"/>
</dbReference>
<evidence type="ECO:0000256" key="5">
    <source>
        <dbReference type="ARBA" id="ARBA00022846"/>
    </source>
</evidence>
<proteinExistence type="inferred from homology"/>
<keyword evidence="3" id="KW-0963">Cytoplasm</keyword>
<dbReference type="Pfam" id="PF06098">
    <property type="entry name" value="Radial_spoke_3"/>
    <property type="match status" value="1"/>
</dbReference>
<dbReference type="InterPro" id="IPR009290">
    <property type="entry name" value="Radial_spoke_3"/>
</dbReference>
<evidence type="ECO:0000256" key="7">
    <source>
        <dbReference type="ARBA" id="ARBA00023212"/>
    </source>
</evidence>
<evidence type="ECO:0000256" key="6">
    <source>
        <dbReference type="ARBA" id="ARBA00023069"/>
    </source>
</evidence>
<evidence type="ECO:0000256" key="8">
    <source>
        <dbReference type="ARBA" id="ARBA00023273"/>
    </source>
</evidence>
<dbReference type="STRING" id="37001.A0A1A9WCV0"/>
<comment type="subcellular location">
    <subcellularLocation>
        <location evidence="1">Cytoplasm</location>
        <location evidence="1">Cytoskeleton</location>
        <location evidence="1">Flagellum axoneme</location>
    </subcellularLocation>
</comment>
<dbReference type="EnsemblMetazoa" id="GBRI014917-RA">
    <property type="protein sequence ID" value="GBRI014917-PA"/>
    <property type="gene ID" value="GBRI014917"/>
</dbReference>
<keyword evidence="5" id="KW-0282">Flagellum</keyword>
<organism evidence="10 11">
    <name type="scientific">Glossina brevipalpis</name>
    <dbReference type="NCBI Taxonomy" id="37001"/>
    <lineage>
        <taxon>Eukaryota</taxon>
        <taxon>Metazoa</taxon>
        <taxon>Ecdysozoa</taxon>
        <taxon>Arthropoda</taxon>
        <taxon>Hexapoda</taxon>
        <taxon>Insecta</taxon>
        <taxon>Pterygota</taxon>
        <taxon>Neoptera</taxon>
        <taxon>Endopterygota</taxon>
        <taxon>Diptera</taxon>
        <taxon>Brachycera</taxon>
        <taxon>Muscomorpha</taxon>
        <taxon>Hippoboscoidea</taxon>
        <taxon>Glossinidae</taxon>
        <taxon>Glossina</taxon>
    </lineage>
</organism>
<dbReference type="VEuPathDB" id="VectorBase:GBRI014917"/>
<evidence type="ECO:0000256" key="4">
    <source>
        <dbReference type="ARBA" id="ARBA00022553"/>
    </source>
</evidence>
<dbReference type="Proteomes" id="UP000091820">
    <property type="component" value="Unassembled WGS sequence"/>
</dbReference>
<reference evidence="10" key="2">
    <citation type="submission" date="2020-05" db="UniProtKB">
        <authorList>
            <consortium name="EnsemblMetazoa"/>
        </authorList>
    </citation>
    <scope>IDENTIFICATION</scope>
    <source>
        <strain evidence="10">IAEA</strain>
    </source>
</reference>
<keyword evidence="11" id="KW-1185">Reference proteome</keyword>
<evidence type="ECO:0000313" key="10">
    <source>
        <dbReference type="EnsemblMetazoa" id="GBRI014917-PA"/>
    </source>
</evidence>
<feature type="coiled-coil region" evidence="9">
    <location>
        <begin position="205"/>
        <end position="239"/>
    </location>
</feature>
<evidence type="ECO:0000256" key="2">
    <source>
        <dbReference type="ARBA" id="ARBA00006737"/>
    </source>
</evidence>
<evidence type="ECO:0008006" key="12">
    <source>
        <dbReference type="Google" id="ProtNLM"/>
    </source>
</evidence>
<name>A0A1A9WCV0_9MUSC</name>
<evidence type="ECO:0000256" key="9">
    <source>
        <dbReference type="SAM" id="Coils"/>
    </source>
</evidence>
<keyword evidence="8" id="KW-0966">Cell projection</keyword>
<keyword evidence="9" id="KW-0175">Coiled coil</keyword>
<dbReference type="GO" id="GO:0005929">
    <property type="term" value="C:cilium"/>
    <property type="evidence" value="ECO:0007669"/>
    <property type="project" value="TreeGrafter"/>
</dbReference>
<keyword evidence="7" id="KW-0206">Cytoskeleton</keyword>
<evidence type="ECO:0000256" key="1">
    <source>
        <dbReference type="ARBA" id="ARBA00004611"/>
    </source>
</evidence>
<dbReference type="AlphaFoldDB" id="A0A1A9WCV0"/>
<keyword evidence="4" id="KW-0597">Phosphoprotein</keyword>
<protein>
    <recommendedName>
        <fullName evidence="12">Radial spoke head protein 3</fullName>
    </recommendedName>
</protein>
<comment type="similarity">
    <text evidence="2">Belongs to the flagellar radial spoke RSP3 family.</text>
</comment>